<evidence type="ECO:0000259" key="7">
    <source>
        <dbReference type="PROSITE" id="PS51099"/>
    </source>
</evidence>
<evidence type="ECO:0000256" key="2">
    <source>
        <dbReference type="ARBA" id="ARBA00022737"/>
    </source>
</evidence>
<feature type="domain" description="PRD" evidence="8">
    <location>
        <begin position="187"/>
        <end position="292"/>
    </location>
</feature>
<evidence type="ECO:0000313" key="23">
    <source>
        <dbReference type="Proteomes" id="UP000527632"/>
    </source>
</evidence>
<evidence type="ECO:0000313" key="10">
    <source>
        <dbReference type="EMBL" id="EAE2354863.1"/>
    </source>
</evidence>
<organism evidence="14 20">
    <name type="scientific">Listeria monocytogenes</name>
    <dbReference type="NCBI Taxonomy" id="1639"/>
    <lineage>
        <taxon>Bacteria</taxon>
        <taxon>Bacillati</taxon>
        <taxon>Bacillota</taxon>
        <taxon>Bacilli</taxon>
        <taxon>Bacillales</taxon>
        <taxon>Listeriaceae</taxon>
        <taxon>Listeria</taxon>
    </lineage>
</organism>
<dbReference type="InterPro" id="IPR050661">
    <property type="entry name" value="BglG_antiterminators"/>
</dbReference>
<dbReference type="CDD" id="cd05568">
    <property type="entry name" value="PTS_IIB_bgl_like"/>
    <property type="match status" value="1"/>
</dbReference>
<dbReference type="InterPro" id="IPR007737">
    <property type="entry name" value="Mga_HTH"/>
</dbReference>
<evidence type="ECO:0000256" key="1">
    <source>
        <dbReference type="ARBA" id="ARBA00022679"/>
    </source>
</evidence>
<comment type="caution">
    <text evidence="14">The sequence shown here is derived from an EMBL/GenBank/DDBJ whole genome shotgun (WGS) entry which is preliminary data.</text>
</comment>
<evidence type="ECO:0000313" key="20">
    <source>
        <dbReference type="Proteomes" id="UP000427828"/>
    </source>
</evidence>
<evidence type="ECO:0000313" key="24">
    <source>
        <dbReference type="Proteomes" id="UP000528151"/>
    </source>
</evidence>
<dbReference type="Gene3D" id="3.40.50.2300">
    <property type="match status" value="1"/>
</dbReference>
<dbReference type="KEGG" id="lmok:CQ02_02205"/>
<dbReference type="SUPFAM" id="SSF55804">
    <property type="entry name" value="Phoshotransferase/anion transport protein"/>
    <property type="match status" value="1"/>
</dbReference>
<keyword evidence="1" id="KW-0808">Transferase</keyword>
<dbReference type="InterPro" id="IPR016152">
    <property type="entry name" value="PTrfase/Anion_transptr"/>
</dbReference>
<evidence type="ECO:0000313" key="17">
    <source>
        <dbReference type="Proteomes" id="UP000272537"/>
    </source>
</evidence>
<dbReference type="Proteomes" id="UP000528151">
    <property type="component" value="Unassembled WGS sequence"/>
</dbReference>
<evidence type="ECO:0000256" key="4">
    <source>
        <dbReference type="ARBA" id="ARBA00023159"/>
    </source>
</evidence>
<keyword evidence="5" id="KW-0804">Transcription</keyword>
<dbReference type="EMBL" id="QXLS01000005">
    <property type="protein sequence ID" value="RKA07019.1"/>
    <property type="molecule type" value="Genomic_DNA"/>
</dbReference>
<dbReference type="InterPro" id="IPR002178">
    <property type="entry name" value="PTS_EIIA_type-2_dom"/>
</dbReference>
<evidence type="ECO:0000256" key="5">
    <source>
        <dbReference type="ARBA" id="ARBA00023163"/>
    </source>
</evidence>
<evidence type="ECO:0000259" key="8">
    <source>
        <dbReference type="PROSITE" id="PS51372"/>
    </source>
</evidence>
<evidence type="ECO:0000313" key="11">
    <source>
        <dbReference type="EMBL" id="EAG1894121.1"/>
    </source>
</evidence>
<reference evidence="18 21" key="3">
    <citation type="submission" date="2018-06" db="EMBL/GenBank/DDBJ databases">
        <authorList>
            <consortium name="PulseNet: The National Subtyping Network for Foodborne Disease Surveillance"/>
            <person name="Tarr C.L."/>
            <person name="Trees E."/>
            <person name="Katz L.S."/>
            <person name="Carleton-Romer H.A."/>
            <person name="Stroika S."/>
            <person name="Kucerova Z."/>
            <person name="Roache K.F."/>
            <person name="Sabol A.L."/>
            <person name="Besser J."/>
            <person name="Gerner-Smidt P."/>
        </authorList>
    </citation>
    <scope>NUCLEOTIDE SEQUENCE [LARGE SCALE GENOMIC DNA]</scope>
    <source>
        <strain evidence="10 18">PNUSAL000134</strain>
        <strain evidence="11 21">PNUSAL002298</strain>
        <strain evidence="15 22">PNUSAL005692</strain>
    </source>
</reference>
<dbReference type="InterPro" id="IPR036634">
    <property type="entry name" value="PRD_sf"/>
</dbReference>
<dbReference type="CDD" id="cd00211">
    <property type="entry name" value="PTS_IIA_fru"/>
    <property type="match status" value="1"/>
</dbReference>
<dbReference type="Gene3D" id="1.10.10.10">
    <property type="entry name" value="Winged helix-like DNA-binding domain superfamily/Winged helix DNA-binding domain"/>
    <property type="match status" value="2"/>
</dbReference>
<dbReference type="Pfam" id="PF00359">
    <property type="entry name" value="PTS_EIIA_2"/>
    <property type="match status" value="1"/>
</dbReference>
<dbReference type="EMBL" id="AALGDA010000065">
    <property type="protein sequence ID" value="ECY9784031.1"/>
    <property type="molecule type" value="Genomic_DNA"/>
</dbReference>
<evidence type="ECO:0000313" key="9">
    <source>
        <dbReference type="EMBL" id="EAC5551205.1"/>
    </source>
</evidence>
<dbReference type="Proteomes" id="UP000527632">
    <property type="component" value="Unassembled WGS sequence"/>
</dbReference>
<dbReference type="EMBL" id="AAAREG010000008">
    <property type="protein sequence ID" value="EAE2354863.1"/>
    <property type="molecule type" value="Genomic_DNA"/>
</dbReference>
<dbReference type="EMBL" id="AABGUK010000001">
    <property type="protein sequence ID" value="EAH4241257.1"/>
    <property type="molecule type" value="Genomic_DNA"/>
</dbReference>
<dbReference type="InterPro" id="IPR011608">
    <property type="entry name" value="PRD"/>
</dbReference>
<dbReference type="Pfam" id="PF00874">
    <property type="entry name" value="PRD"/>
    <property type="match status" value="2"/>
</dbReference>
<dbReference type="SUPFAM" id="SSF46785">
    <property type="entry name" value="Winged helix' DNA-binding domain"/>
    <property type="match status" value="1"/>
</dbReference>
<dbReference type="InterPro" id="IPR013196">
    <property type="entry name" value="HTH_11"/>
</dbReference>
<dbReference type="RefSeq" id="WP_010958731.1">
    <property type="nucleotide sequence ID" value="NC_021825.2"/>
</dbReference>
<evidence type="ECO:0000256" key="3">
    <source>
        <dbReference type="ARBA" id="ARBA00023015"/>
    </source>
</evidence>
<dbReference type="Proteomes" id="UP000272537">
    <property type="component" value="Unassembled WGS sequence"/>
</dbReference>
<accession>A0A0B8R1G2</accession>
<reference evidence="19 20" key="2">
    <citation type="submission" date="2018-06" db="EMBL/GenBank/DDBJ databases">
        <authorList>
            <consortium name="GenomeTrakr: Next Generation Sequencing Network for Food Pathogen Tracability"/>
        </authorList>
    </citation>
    <scope>NUCLEOTIDE SEQUENCE [LARGE SCALE GENOMIC DNA]</scope>
    <source>
        <strain evidence="12 24">CFSAN063727</strain>
        <strain evidence="9 19">FDA00007096</strain>
        <strain evidence="14 20">FLAG-51482A</strain>
        <strain evidence="13 23">LS1344</strain>
    </source>
</reference>
<gene>
    <name evidence="16" type="primary">licr_5</name>
    <name evidence="9" type="ORF">ARY78_12265</name>
    <name evidence="11" type="ORF">BB997_10925</name>
    <name evidence="14" type="ORF">BCZ19_13750</name>
    <name evidence="12" type="ORF">CA369_09230</name>
    <name evidence="16" type="ORF">DYZ80_02231</name>
    <name evidence="13" type="ORF">E5F58_04475</name>
    <name evidence="15" type="ORF">F6515_13650</name>
    <name evidence="10" type="ORF">Y261_10945</name>
</gene>
<dbReference type="InterPro" id="IPR013011">
    <property type="entry name" value="PTS_EIIB_2"/>
</dbReference>
<evidence type="ECO:0000313" key="15">
    <source>
        <dbReference type="EMBL" id="ECY9784031.1"/>
    </source>
</evidence>
<evidence type="ECO:0000313" key="21">
    <source>
        <dbReference type="Proteomes" id="UP000478682"/>
    </source>
</evidence>
<dbReference type="Proteomes" id="UP000489121">
    <property type="component" value="Unassembled WGS sequence"/>
</dbReference>
<feature type="domain" description="PTS EIIB type-2" evidence="7">
    <location>
        <begin position="408"/>
        <end position="497"/>
    </location>
</feature>
<dbReference type="PROSITE" id="PS51099">
    <property type="entry name" value="PTS_EIIB_TYPE_2"/>
    <property type="match status" value="1"/>
</dbReference>
<dbReference type="GO" id="GO:0006355">
    <property type="term" value="P:regulation of DNA-templated transcription"/>
    <property type="evidence" value="ECO:0007669"/>
    <property type="project" value="InterPro"/>
</dbReference>
<evidence type="ECO:0000313" key="14">
    <source>
        <dbReference type="EMBL" id="ECX6925743.1"/>
    </source>
</evidence>
<dbReference type="PANTHER" id="PTHR30185">
    <property type="entry name" value="CRYPTIC BETA-GLUCOSIDE BGL OPERON ANTITERMINATOR"/>
    <property type="match status" value="1"/>
</dbReference>
<feature type="domain" description="PRD" evidence="8">
    <location>
        <begin position="295"/>
        <end position="402"/>
    </location>
</feature>
<dbReference type="GO" id="GO:0008982">
    <property type="term" value="F:protein-N(PI)-phosphohistidine-sugar phosphotransferase activity"/>
    <property type="evidence" value="ECO:0007669"/>
    <property type="project" value="InterPro"/>
</dbReference>
<evidence type="ECO:0000313" key="12">
    <source>
        <dbReference type="EMBL" id="EAG4462466.1"/>
    </source>
</evidence>
<dbReference type="Pfam" id="PF08279">
    <property type="entry name" value="HTH_11"/>
    <property type="match status" value="1"/>
</dbReference>
<evidence type="ECO:0000313" key="18">
    <source>
        <dbReference type="Proteomes" id="UP000336166"/>
    </source>
</evidence>
<dbReference type="SUPFAM" id="SSF63520">
    <property type="entry name" value="PTS-regulatory domain, PRD"/>
    <property type="match status" value="2"/>
</dbReference>
<dbReference type="SUPFAM" id="SSF52794">
    <property type="entry name" value="PTS system IIB component-like"/>
    <property type="match status" value="1"/>
</dbReference>
<dbReference type="Proteomes" id="UP000365297">
    <property type="component" value="Unassembled WGS sequence"/>
</dbReference>
<dbReference type="EMBL" id="AABATR010000005">
    <property type="protein sequence ID" value="EAG1894121.1"/>
    <property type="molecule type" value="Genomic_DNA"/>
</dbReference>
<dbReference type="Gene3D" id="1.10.1790.10">
    <property type="entry name" value="PRD domain"/>
    <property type="match status" value="2"/>
</dbReference>
<dbReference type="AlphaFoldDB" id="A0A0B8R1G2"/>
<keyword evidence="4" id="KW-0010">Activator</keyword>
<dbReference type="Proteomes" id="UP000427828">
    <property type="component" value="Unassembled WGS sequence"/>
</dbReference>
<dbReference type="PROSITE" id="PS51372">
    <property type="entry name" value="PRD_2"/>
    <property type="match status" value="2"/>
</dbReference>
<name>A0A0B8R1G2_LISMN</name>
<dbReference type="InterPro" id="IPR036388">
    <property type="entry name" value="WH-like_DNA-bd_sf"/>
</dbReference>
<proteinExistence type="predicted"/>
<dbReference type="Proteomes" id="UP000478682">
    <property type="component" value="Unassembled WGS sequence"/>
</dbReference>
<dbReference type="PROSITE" id="PS51094">
    <property type="entry name" value="PTS_EIIA_TYPE_2"/>
    <property type="match status" value="1"/>
</dbReference>
<protein>
    <submittedName>
        <fullName evidence="15">BglG family transcription antiterminator</fullName>
    </submittedName>
    <submittedName>
        <fullName evidence="16">LicABCH operon regulator</fullName>
    </submittedName>
    <submittedName>
        <fullName evidence="14">PRD domain-containing protein</fullName>
    </submittedName>
</protein>
<dbReference type="EMBL" id="AALAQH010000010">
    <property type="protein sequence ID" value="ECX6925743.1"/>
    <property type="molecule type" value="Genomic_DNA"/>
</dbReference>
<dbReference type="Gene3D" id="3.40.930.10">
    <property type="entry name" value="Mannitol-specific EII, Chain A"/>
    <property type="match status" value="1"/>
</dbReference>
<feature type="domain" description="PTS EIIA type-2" evidence="6">
    <location>
        <begin position="501"/>
        <end position="640"/>
    </location>
</feature>
<evidence type="ECO:0000313" key="16">
    <source>
        <dbReference type="EMBL" id="RKA07019.1"/>
    </source>
</evidence>
<evidence type="ECO:0000313" key="13">
    <source>
        <dbReference type="EMBL" id="EAH4241257.1"/>
    </source>
</evidence>
<dbReference type="PANTHER" id="PTHR30185:SF13">
    <property type="entry name" value="LICABCH OPERON REGULATOR-RELATED"/>
    <property type="match status" value="1"/>
</dbReference>
<dbReference type="InterPro" id="IPR036390">
    <property type="entry name" value="WH_DNA-bd_sf"/>
</dbReference>
<keyword evidence="3" id="KW-0805">Transcription regulation</keyword>
<evidence type="ECO:0000313" key="19">
    <source>
        <dbReference type="Proteomes" id="UP000365297"/>
    </source>
</evidence>
<dbReference type="GO" id="GO:0009401">
    <property type="term" value="P:phosphoenolpyruvate-dependent sugar phosphotransferase system"/>
    <property type="evidence" value="ECO:0007669"/>
    <property type="project" value="InterPro"/>
</dbReference>
<evidence type="ECO:0000259" key="6">
    <source>
        <dbReference type="PROSITE" id="PS51094"/>
    </source>
</evidence>
<keyword evidence="2" id="KW-0677">Repeat</keyword>
<dbReference type="InterPro" id="IPR036095">
    <property type="entry name" value="PTS_EIIB-like_sf"/>
</dbReference>
<dbReference type="Proteomes" id="UP000336166">
    <property type="component" value="Unassembled WGS sequence"/>
</dbReference>
<dbReference type="EMBL" id="AAAIXK010000007">
    <property type="protein sequence ID" value="EAC5551205.1"/>
    <property type="molecule type" value="Genomic_DNA"/>
</dbReference>
<evidence type="ECO:0000313" key="22">
    <source>
        <dbReference type="Proteomes" id="UP000489121"/>
    </source>
</evidence>
<reference evidence="16 17" key="1">
    <citation type="journal article" date="2018" name="BMC Genomics">
        <title>Genes significantly associated with lineage II food isolates of Listeria monocytogenes.</title>
        <authorList>
            <person name="Pirone-Davies C."/>
            <person name="Chen Y."/>
            <person name="Pightling A."/>
            <person name="Ryan G."/>
            <person name="Wang Y."/>
            <person name="Yao K."/>
            <person name="Hoffmann M."/>
            <person name="Allard M.W."/>
        </authorList>
    </citation>
    <scope>NUCLEOTIDE SEQUENCE [LARGE SCALE GENOMIC DNA]</scope>
    <source>
        <strain evidence="16 17">PNUSAL000550</strain>
    </source>
</reference>
<dbReference type="EMBL" id="AABBZO010000009">
    <property type="protein sequence ID" value="EAG4462466.1"/>
    <property type="molecule type" value="Genomic_DNA"/>
</dbReference>
<dbReference type="Pfam" id="PF05043">
    <property type="entry name" value="Mga"/>
    <property type="match status" value="1"/>
</dbReference>
<sequence length="644" mass="73848">MGYFAYKRLETLYGMLLDAGSHLSAQKLSQDLHISERTIRTDIAKLTEFLESHGATITLTRGAGYKIEILDSLVFQAFQAEKNKPKNAGYFDLDNPEERVKYEIFMLLSSGDYIKLEDLADTIFASRATISNDMKQVRKVIAVYDLTLVSKPGSGVKIIGEEEKMRYALTALIASKNAPESYLETFFEWHKQKDKLQKLMTAVTDYFFATNIRFTDEALQNLLLHMMILVERIELGHTLEKFELTDVSEEEIAIATKLSTIIESLFEIDIADADKNYLLLQIASKRILNVEDKEISEFDDYAYIEGMLNRIESHYFYHLQDDMQLKKDLVAHIHSMLYRVKYHMTVKNPMTEHIKRYYPLAYEITLDAVESLKKDYPYDINQNELAYLALHIGASLERNYQISYYRHKSALIVCGSGFGTARIVEAKVKSAVSNLDITKVVSIQEYNRFIHIEEDIILSTVRIPEKNKPVIKISNIPTNEELKMLGAIIQEQTDPNRGFLSNFFTADFFARSSMTNKTAILEEMVDSLRQQNIVGEGFLQSVLEREKLGSTVLGTGIAIPHPLGLMAKETKIVIRILDKPIKWDQKQSVRAVFLLCISKNDYEEAINIYELLVELVREEYGEKLSRLSDFHAFTALANDILKKK</sequence>